<organism evidence="3 4">
    <name type="scientific">Anaeromyxobacter dehalogenans (strain ATCC BAA-258 / DSM 21875 / 2CP-1)</name>
    <dbReference type="NCBI Taxonomy" id="455488"/>
    <lineage>
        <taxon>Bacteria</taxon>
        <taxon>Pseudomonadati</taxon>
        <taxon>Myxococcota</taxon>
        <taxon>Myxococcia</taxon>
        <taxon>Myxococcales</taxon>
        <taxon>Cystobacterineae</taxon>
        <taxon>Anaeromyxobacteraceae</taxon>
        <taxon>Anaeromyxobacter</taxon>
    </lineage>
</organism>
<reference evidence="3" key="1">
    <citation type="submission" date="2009-01" db="EMBL/GenBank/DDBJ databases">
        <title>Complete sequence of Anaeromyxobacter dehalogenans 2CP-1.</title>
        <authorList>
            <consortium name="US DOE Joint Genome Institute"/>
            <person name="Lucas S."/>
            <person name="Copeland A."/>
            <person name="Lapidus A."/>
            <person name="Glavina del Rio T."/>
            <person name="Dalin E."/>
            <person name="Tice H."/>
            <person name="Bruce D."/>
            <person name="Goodwin L."/>
            <person name="Pitluck S."/>
            <person name="Saunders E."/>
            <person name="Brettin T."/>
            <person name="Detter J.C."/>
            <person name="Han C."/>
            <person name="Larimer F."/>
            <person name="Land M."/>
            <person name="Hauser L."/>
            <person name="Kyrpides N."/>
            <person name="Ovchinnikova G."/>
            <person name="Beliaev A.S."/>
            <person name="Richardson P."/>
        </authorList>
    </citation>
    <scope>NUCLEOTIDE SEQUENCE</scope>
    <source>
        <strain evidence="3">2CP-1</strain>
    </source>
</reference>
<keyword evidence="1" id="KW-0732">Signal</keyword>
<accession>B8J8D4</accession>
<feature type="signal peptide" evidence="1">
    <location>
        <begin position="1"/>
        <end position="29"/>
    </location>
</feature>
<sequence length="311" mass="33467">MRARGRRLPRTAAPLVLLLAVLAPSVARAQQKLSGIGDSMMQGANARLSWWPPPGDQIQYSFGQGWDSTVNPVYRRYRLLGKLPAGEQFVSVDGAEMVGGRNNAPAQAQRVCAQLAKPDRIVLLLGANDVCNRSSVSTLYGADTFRAALDQALAILGSPTCGLPAGTWVHVMTVPPVNYLYSAGLEKQWSTGTPCQAIWYTASICPTVTRGSSTDRWIVAQRIAQYNAAIAAAVADAQGRFAPAVRFTTDWNPAPEACVGTHRFRGRDLSDIDCFHPKWNTGQRTLACATWASWESVALGGSGDEAGCFLQ</sequence>
<dbReference type="Gene3D" id="3.40.50.1110">
    <property type="entry name" value="SGNH hydrolase"/>
    <property type="match status" value="1"/>
</dbReference>
<evidence type="ECO:0000313" key="4">
    <source>
        <dbReference type="Proteomes" id="UP000007089"/>
    </source>
</evidence>
<dbReference type="KEGG" id="acp:A2cp1_2092"/>
<dbReference type="Proteomes" id="UP000007089">
    <property type="component" value="Chromosome"/>
</dbReference>
<protein>
    <recommendedName>
        <fullName evidence="2">SGNH hydrolase-type esterase domain-containing protein</fullName>
    </recommendedName>
</protein>
<dbReference type="Pfam" id="PF13472">
    <property type="entry name" value="Lipase_GDSL_2"/>
    <property type="match status" value="1"/>
</dbReference>
<dbReference type="InterPro" id="IPR013830">
    <property type="entry name" value="SGNH_hydro"/>
</dbReference>
<dbReference type="EMBL" id="CP001359">
    <property type="protein sequence ID" value="ACL65433.1"/>
    <property type="molecule type" value="Genomic_DNA"/>
</dbReference>
<proteinExistence type="predicted"/>
<name>B8J8D4_ANAD2</name>
<dbReference type="RefSeq" id="WP_012633288.1">
    <property type="nucleotide sequence ID" value="NC_011891.1"/>
</dbReference>
<dbReference type="HOGENOM" id="CLU_899076_0_0_7"/>
<evidence type="ECO:0000256" key="1">
    <source>
        <dbReference type="SAM" id="SignalP"/>
    </source>
</evidence>
<evidence type="ECO:0000259" key="2">
    <source>
        <dbReference type="Pfam" id="PF13472"/>
    </source>
</evidence>
<dbReference type="SUPFAM" id="SSF52266">
    <property type="entry name" value="SGNH hydrolase"/>
    <property type="match status" value="1"/>
</dbReference>
<feature type="domain" description="SGNH hydrolase-type esterase" evidence="2">
    <location>
        <begin position="36"/>
        <end position="255"/>
    </location>
</feature>
<dbReference type="InterPro" id="IPR036514">
    <property type="entry name" value="SGNH_hydro_sf"/>
</dbReference>
<dbReference type="AlphaFoldDB" id="B8J8D4"/>
<gene>
    <name evidence="3" type="ordered locus">A2cp1_2092</name>
</gene>
<keyword evidence="4" id="KW-1185">Reference proteome</keyword>
<feature type="chain" id="PRO_5002872603" description="SGNH hydrolase-type esterase domain-containing protein" evidence="1">
    <location>
        <begin position="30"/>
        <end position="311"/>
    </location>
</feature>
<dbReference type="CDD" id="cd00229">
    <property type="entry name" value="SGNH_hydrolase"/>
    <property type="match status" value="1"/>
</dbReference>
<dbReference type="GO" id="GO:0016788">
    <property type="term" value="F:hydrolase activity, acting on ester bonds"/>
    <property type="evidence" value="ECO:0007669"/>
    <property type="project" value="UniProtKB-ARBA"/>
</dbReference>
<evidence type="ECO:0000313" key="3">
    <source>
        <dbReference type="EMBL" id="ACL65433.1"/>
    </source>
</evidence>